<keyword evidence="1" id="KW-0812">Transmembrane</keyword>
<dbReference type="InterPro" id="IPR032675">
    <property type="entry name" value="LRR_dom_sf"/>
</dbReference>
<dbReference type="InterPro" id="IPR022464">
    <property type="entry name" value="Strep_pil_isopept_link"/>
</dbReference>
<evidence type="ECO:0000259" key="3">
    <source>
        <dbReference type="Pfam" id="PF24547"/>
    </source>
</evidence>
<dbReference type="NCBIfam" id="TIGR03786">
    <property type="entry name" value="strep_pil_rpt"/>
    <property type="match status" value="1"/>
</dbReference>
<evidence type="ECO:0000313" key="4">
    <source>
        <dbReference type="EMBL" id="MST90187.1"/>
    </source>
</evidence>
<proteinExistence type="predicted"/>
<dbReference type="Proteomes" id="UP000442619">
    <property type="component" value="Unassembled WGS sequence"/>
</dbReference>
<dbReference type="Gene3D" id="2.60.40.1140">
    <property type="entry name" value="Collagen-binding surface protein Cna, B-type domain"/>
    <property type="match status" value="1"/>
</dbReference>
<feature type="domain" description="DUF7601" evidence="3">
    <location>
        <begin position="1091"/>
        <end position="1217"/>
    </location>
</feature>
<protein>
    <submittedName>
        <fullName evidence="4">BspA family leucine-rich repeat surface protein</fullName>
    </submittedName>
</protein>
<dbReference type="Pfam" id="PF17802">
    <property type="entry name" value="SpaA"/>
    <property type="match status" value="2"/>
</dbReference>
<comment type="caution">
    <text evidence="4">The sequence shown here is derived from an EMBL/GenBank/DDBJ whole genome shotgun (WGS) entry which is preliminary data.</text>
</comment>
<keyword evidence="1" id="KW-0472">Membrane</keyword>
<dbReference type="RefSeq" id="WP_154518620.1">
    <property type="nucleotide sequence ID" value="NZ_VUNM01000042.1"/>
</dbReference>
<keyword evidence="5" id="KW-1185">Reference proteome</keyword>
<dbReference type="SUPFAM" id="SSF52047">
    <property type="entry name" value="RNI-like"/>
    <property type="match status" value="1"/>
</dbReference>
<sequence length="1287" mass="142984">MKRIKHFKVLSIAVAFILVFSVVFPLSTRAENASTDKFTAEQSINGTKVTVSSDPEVFPEGTTMEVKEVNLTSTEDSLVASQQQADQKSIKKVALDITMKNKEGQEIEPDTSKGKVHVSFTNDDIKDHTTNVYHIDDNLKVESLKLTKSDDTVTGETTGFSVYVMNFIVGNTTIHYGAQLGEEFNLSKVLSKLLNVDASNIKNVTSNNKNDFNKYGRLTNKDDGFYLTITKQFPARGNGLYFNVTYTNADKEVATATLNITSYSQPTFSSDASWLNNYTLSKEDENHTITLYQYKGTDKDLNIPATVKIDDIDYQIVMSGAVYSETSIKSIVFNKDNNGNRVKATESLARLFGTCTSLEDVDFSGLDTANVTNMSSMFSYCTKLTKVDISVLDTRNVTNMSSMFSMCSAMVNDGVDSYIRFKTENGPNYFTTSNVQNMNGMFFRMNNLIKLDVSSFDTTNLVEMDQFAASNGKLEEIDLSSFKGAVSTNAAIANADQVYAPLSYSSNIKKITLGENWHAKDGKNYLGLGIEGNWQNTTSKAVVTNLQLSDEFDPSMAGTYERTTLPPSYGSKPQYIADGYKIRNNMWEVHTPEEKFRAYCINKHLAAPYGYYDKVYINPNATEATKTIDENGHSNYIYDYISPNNSGYSELNAPNLVKGLITLIKNEDFNGENGYDQDDIWHFTDEYSNDVPSSVQKYIDEGKTYKKEYDSYNLYIYVPSASNLANKKKPMQNLLSIEGANSKTYAGLTIQKVDNTTEKNPVGGATFRIYQTDENHNETGGIITNNKTYLEFITSSNGVGGIYRMDATEGLPVGHYVLKEEAPPAGYDKNTTPYYFDVTDNDNQILKRIVDKNNKEIQIVNNVHEDYKGGGIKLQKVDASTNKGLMGAKFTLYKKSDPNKPLNTYTTDANGYLTTGNKDLEITTPSTTYILRETQAPSGYKITAQDIEITLTDSDENTFKDLGTVTNTAKTGSITLKAKKELKNSGTLSNGQFTFQLLDSNGKVLQTKTNEANGDINFDPINFTAADMPGKDYVIKEEKGSDTNIEYDSHEANVRVLVYEKDDGTFTVETTTDEDGYAAKFVNTAKIDFGGQLSVKKIVKDGFGETVKSNASDKFKFYLYLTSESADLNTRTFNYEINDDSGNKVKGTYALNPPENKNDKYKYRSQTPIELSSKQTLELTGLPVGASYEVIEDDYSSNGYSTSVVANTNIKETDNTNNYQPTIDNASRKVSGEVSSDGDSITYTNSQQRIIPTSADSMTRMSFWILGTAGALVLVLILKRRLKVSKK</sequence>
<dbReference type="EMBL" id="VUNM01000042">
    <property type="protein sequence ID" value="MST90187.1"/>
    <property type="molecule type" value="Genomic_DNA"/>
</dbReference>
<dbReference type="NCBIfam" id="TIGR02167">
    <property type="entry name" value="Liste_lipo_26"/>
    <property type="match status" value="2"/>
</dbReference>
<feature type="domain" description="SpaA-like prealbumin fold" evidence="2">
    <location>
        <begin position="871"/>
        <end position="956"/>
    </location>
</feature>
<gene>
    <name evidence="4" type="ORF">FYJ79_11535</name>
</gene>
<dbReference type="Pfam" id="PF03382">
    <property type="entry name" value="DUF285"/>
    <property type="match status" value="2"/>
</dbReference>
<accession>A0A844FW43</accession>
<evidence type="ECO:0000313" key="5">
    <source>
        <dbReference type="Proteomes" id="UP000442619"/>
    </source>
</evidence>
<dbReference type="InterPro" id="IPR055382">
    <property type="entry name" value="DUF7601"/>
</dbReference>
<dbReference type="Pfam" id="PF24547">
    <property type="entry name" value="DUF7601"/>
    <property type="match status" value="1"/>
</dbReference>
<name>A0A844FW43_9FIRM</name>
<dbReference type="InterPro" id="IPR013783">
    <property type="entry name" value="Ig-like_fold"/>
</dbReference>
<dbReference type="InterPro" id="IPR005046">
    <property type="entry name" value="DUF285"/>
</dbReference>
<dbReference type="Gene3D" id="2.60.40.10">
    <property type="entry name" value="Immunoglobulins"/>
    <property type="match status" value="2"/>
</dbReference>
<feature type="domain" description="SpaA-like prealbumin fold" evidence="2">
    <location>
        <begin position="748"/>
        <end position="847"/>
    </location>
</feature>
<reference evidence="4 5" key="1">
    <citation type="submission" date="2019-08" db="EMBL/GenBank/DDBJ databases">
        <title>In-depth cultivation of the pig gut microbiome towards novel bacterial diversity and tailored functional studies.</title>
        <authorList>
            <person name="Wylensek D."/>
            <person name="Hitch T.C.A."/>
            <person name="Clavel T."/>
        </authorList>
    </citation>
    <scope>NUCLEOTIDE SEQUENCE [LARGE SCALE GENOMIC DNA]</scope>
    <source>
        <strain evidence="4 5">CA-Schmier-601-WT-3</strain>
    </source>
</reference>
<dbReference type="InterPro" id="IPR038174">
    <property type="entry name" value="Strep_pil_link_sf"/>
</dbReference>
<evidence type="ECO:0000256" key="1">
    <source>
        <dbReference type="SAM" id="Phobius"/>
    </source>
</evidence>
<feature type="transmembrane region" description="Helical" evidence="1">
    <location>
        <begin position="1261"/>
        <end position="1278"/>
    </location>
</feature>
<keyword evidence="1" id="KW-1133">Transmembrane helix</keyword>
<dbReference type="InterPro" id="IPR011889">
    <property type="entry name" value="Liste_lipo_26"/>
</dbReference>
<dbReference type="Gene3D" id="3.80.10.10">
    <property type="entry name" value="Ribonuclease Inhibitor"/>
    <property type="match status" value="1"/>
</dbReference>
<evidence type="ECO:0000259" key="2">
    <source>
        <dbReference type="Pfam" id="PF17802"/>
    </source>
</evidence>
<dbReference type="Gene3D" id="2.60.40.3050">
    <property type="match status" value="1"/>
</dbReference>
<organism evidence="4 5">
    <name type="scientific">Sharpea porci</name>
    <dbReference type="NCBI Taxonomy" id="2652286"/>
    <lineage>
        <taxon>Bacteria</taxon>
        <taxon>Bacillati</taxon>
        <taxon>Bacillota</taxon>
        <taxon>Erysipelotrichia</taxon>
        <taxon>Erysipelotrichales</taxon>
        <taxon>Coprobacillaceae</taxon>
        <taxon>Sharpea</taxon>
    </lineage>
</organism>
<dbReference type="InterPro" id="IPR041033">
    <property type="entry name" value="SpaA_PFL_dom_1"/>
</dbReference>